<dbReference type="InterPro" id="IPR020583">
    <property type="entry name" value="Inositol_monoP_metal-BS"/>
</dbReference>
<evidence type="ECO:0000313" key="8">
    <source>
        <dbReference type="EMBL" id="CAI2718804.1"/>
    </source>
</evidence>
<comment type="similarity">
    <text evidence="3 7">Belongs to the inositol monophosphatase superfamily.</text>
</comment>
<evidence type="ECO:0000313" key="9">
    <source>
        <dbReference type="Proteomes" id="UP001157733"/>
    </source>
</evidence>
<keyword evidence="5 7" id="KW-0378">Hydrolase</keyword>
<dbReference type="PROSITE" id="PS00630">
    <property type="entry name" value="IMP_2"/>
    <property type="match status" value="1"/>
</dbReference>
<dbReference type="EC" id="3.1.3.25" evidence="7"/>
<organism evidence="8 9">
    <name type="scientific">Nitrospina watsonii</name>
    <dbReference type="NCBI Taxonomy" id="1323948"/>
    <lineage>
        <taxon>Bacteria</taxon>
        <taxon>Pseudomonadati</taxon>
        <taxon>Nitrospinota/Tectimicrobiota group</taxon>
        <taxon>Nitrospinota</taxon>
        <taxon>Nitrospinia</taxon>
        <taxon>Nitrospinales</taxon>
        <taxon>Nitrospinaceae</taxon>
        <taxon>Nitrospina</taxon>
    </lineage>
</organism>
<dbReference type="InterPro" id="IPR000760">
    <property type="entry name" value="Inositol_monophosphatase-like"/>
</dbReference>
<sequence>MIEALEVAVEAARAAGRIQQERADCIGEIRYKGDINPVTEVDLLCEQEIIGRIHKEFPDHAVLAEESGETAGHADHLWVIDPLDGTINYAHGYPCYCVSIAYRQNDETVLGVVYNPSLDEMFVAEKGKGATMNGKPIAVSPLANLKQSLLVTGFAYDIHTATHNNLDHFIHFIAASQAVRRAGSAALDLCYTAMGRFEGFWELKLNTWDYAAGVLILEEAGGRVTRFDGTPFQFGDREILTSNGHIHDAMIEVLKQGTSRGTLMP</sequence>
<evidence type="ECO:0000256" key="1">
    <source>
        <dbReference type="ARBA" id="ARBA00001033"/>
    </source>
</evidence>
<protein>
    <recommendedName>
        <fullName evidence="7">Inositol-1-monophosphatase</fullName>
        <ecNumber evidence="7">3.1.3.25</ecNumber>
    </recommendedName>
</protein>
<evidence type="ECO:0000256" key="3">
    <source>
        <dbReference type="ARBA" id="ARBA00009759"/>
    </source>
</evidence>
<evidence type="ECO:0000256" key="7">
    <source>
        <dbReference type="RuleBase" id="RU364068"/>
    </source>
</evidence>
<dbReference type="InterPro" id="IPR033942">
    <property type="entry name" value="IMPase"/>
</dbReference>
<dbReference type="GO" id="GO:0052834">
    <property type="term" value="F:inositol monophosphate phosphatase activity"/>
    <property type="evidence" value="ECO:0007669"/>
    <property type="project" value="UniProtKB-EC"/>
</dbReference>
<gene>
    <name evidence="8" type="primary">suhB</name>
    <name evidence="8" type="ORF">NSPWAT_1948</name>
</gene>
<comment type="cofactor">
    <cofactor evidence="2 7">
        <name>Mg(2+)</name>
        <dbReference type="ChEBI" id="CHEBI:18420"/>
    </cofactor>
</comment>
<dbReference type="PRINTS" id="PR01959">
    <property type="entry name" value="SBIMPHPHTASE"/>
</dbReference>
<dbReference type="InterPro" id="IPR020550">
    <property type="entry name" value="Inositol_monophosphatase_CS"/>
</dbReference>
<keyword evidence="6 7" id="KW-0460">Magnesium</keyword>
<dbReference type="PROSITE" id="PS00629">
    <property type="entry name" value="IMP_1"/>
    <property type="match status" value="1"/>
</dbReference>
<dbReference type="PANTHER" id="PTHR20854">
    <property type="entry name" value="INOSITOL MONOPHOSPHATASE"/>
    <property type="match status" value="1"/>
</dbReference>
<dbReference type="Gene3D" id="3.30.540.10">
    <property type="entry name" value="Fructose-1,6-Bisphosphatase, subunit A, domain 1"/>
    <property type="match status" value="1"/>
</dbReference>
<accession>A0ABM9HF17</accession>
<evidence type="ECO:0000256" key="2">
    <source>
        <dbReference type="ARBA" id="ARBA00001946"/>
    </source>
</evidence>
<name>A0ABM9HF17_9BACT</name>
<dbReference type="CDD" id="cd01639">
    <property type="entry name" value="IMPase"/>
    <property type="match status" value="1"/>
</dbReference>
<dbReference type="EMBL" id="OX336137">
    <property type="protein sequence ID" value="CAI2718804.1"/>
    <property type="molecule type" value="Genomic_DNA"/>
</dbReference>
<keyword evidence="9" id="KW-1185">Reference proteome</keyword>
<dbReference type="Pfam" id="PF00459">
    <property type="entry name" value="Inositol_P"/>
    <property type="match status" value="1"/>
</dbReference>
<evidence type="ECO:0000256" key="6">
    <source>
        <dbReference type="ARBA" id="ARBA00022842"/>
    </source>
</evidence>
<dbReference type="Gene3D" id="3.40.190.80">
    <property type="match status" value="1"/>
</dbReference>
<dbReference type="PANTHER" id="PTHR20854:SF4">
    <property type="entry name" value="INOSITOL-1-MONOPHOSPHATASE-RELATED"/>
    <property type="match status" value="1"/>
</dbReference>
<dbReference type="PRINTS" id="PR00377">
    <property type="entry name" value="IMPHPHTASES"/>
</dbReference>
<evidence type="ECO:0000256" key="5">
    <source>
        <dbReference type="ARBA" id="ARBA00022801"/>
    </source>
</evidence>
<dbReference type="InterPro" id="IPR022337">
    <property type="entry name" value="Inositol_monophosphatase_SuhB"/>
</dbReference>
<dbReference type="RefSeq" id="WP_282011679.1">
    <property type="nucleotide sequence ID" value="NZ_OX336137.1"/>
</dbReference>
<dbReference type="Proteomes" id="UP001157733">
    <property type="component" value="Chromosome"/>
</dbReference>
<keyword evidence="4 7" id="KW-0479">Metal-binding</keyword>
<comment type="catalytic activity">
    <reaction evidence="1 7">
        <text>a myo-inositol phosphate + H2O = myo-inositol + phosphate</text>
        <dbReference type="Rhea" id="RHEA:24056"/>
        <dbReference type="ChEBI" id="CHEBI:15377"/>
        <dbReference type="ChEBI" id="CHEBI:17268"/>
        <dbReference type="ChEBI" id="CHEBI:43474"/>
        <dbReference type="ChEBI" id="CHEBI:84139"/>
        <dbReference type="EC" id="3.1.3.25"/>
    </reaction>
</comment>
<dbReference type="SUPFAM" id="SSF56655">
    <property type="entry name" value="Carbohydrate phosphatase"/>
    <property type="match status" value="1"/>
</dbReference>
<reference evidence="8 9" key="1">
    <citation type="submission" date="2022-09" db="EMBL/GenBank/DDBJ databases">
        <authorList>
            <person name="Kop L."/>
        </authorList>
    </citation>
    <scope>NUCLEOTIDE SEQUENCE [LARGE SCALE GENOMIC DNA]</scope>
    <source>
        <strain evidence="8 9">347</strain>
    </source>
</reference>
<evidence type="ECO:0000256" key="4">
    <source>
        <dbReference type="ARBA" id="ARBA00022723"/>
    </source>
</evidence>
<proteinExistence type="inferred from homology"/>